<evidence type="ECO:0000256" key="15">
    <source>
        <dbReference type="SAM" id="SignalP"/>
    </source>
</evidence>
<keyword evidence="13" id="KW-0998">Cell outer membrane</keyword>
<dbReference type="PANTHER" id="PTHR32552:SF89">
    <property type="entry name" value="CATECHOLATE SIDEROPHORE RECEPTOR FIU"/>
    <property type="match status" value="1"/>
</dbReference>
<keyword evidence="10 14" id="KW-0798">TonB box</keyword>
<comment type="caution">
    <text evidence="18">The sequence shown here is derived from an EMBL/GenBank/DDBJ whole genome shotgun (WGS) entry which is preliminary data.</text>
</comment>
<keyword evidence="6" id="KW-0812">Transmembrane</keyword>
<evidence type="ECO:0000256" key="2">
    <source>
        <dbReference type="ARBA" id="ARBA00009810"/>
    </source>
</evidence>
<sequence>MKKFDRAVTLRPSLIAIAAGALCASLAQAAPADAVPAASAVDSPALQDTTPAGSVATVEISTRKTRSAVAMSGTEIQKVMPGVNPLKALQALPGVSFQTADPWGNNEQNLSLFVHGFNAQQLGYTMDGVPLGDQQYGNYNGLAPQRALTSENVRSVVLSTGAGDLGTPSTSNLGGTIETYSVDPQGRRNLNLQQTVGSHKASRSFVRFDSGDLGGGNSFYISGLHHEAKAWDFNGRQSNDQVNAKFVHQGEGGKLTIFADWSDKTEPNEDSTLHQAGLAAPYTRPFLYPDFATALAYLDANGAPPAAVGANFRNYYSDAQRTDKLAYVKYDAYLNDNLTWSNQYYFHHNDGVGVVAGPINQAGLPALFRAYYPNQDLKTVFGNSGYATRTTEYKINRQGLTSTLRWDLGAHQVQAGLWFEHNTSGAYRRWYPLDVNNPSTPYQRPSNPLITQYGSDIDNRVVQFHLQDEWKLRQDLTLQGGFKSSLQFAEGTFPVQQLPATLSGGSQGLPEGKITTKKWFLPQVGARWDISSTDQVFANIQKNMRQFVTYGGGGNSPWSLSSQAAFDYFKATAKPETSVTYELGLRDSRTFDLGPLTGFDGQVALYHVNFSDRQLAISSNPIITSFAGGTTILSNVGSVKTDGVDLGGTFHFGRAFSLYNAVSYNRSEYQDNYQSGSATVLTAGKIVPNTPEWMNKFIATIKPGADIEIQLQGDYVGKRYATYTNDLHVGSYFLLGLNVSGKLPLPTTLLKNVRWGVNVTNLADRKGVLQPNVGQASGSYATYPIPPRMGFFTLKADI</sequence>
<dbReference type="Proteomes" id="UP001595665">
    <property type="component" value="Unassembled WGS sequence"/>
</dbReference>
<evidence type="ECO:0000256" key="8">
    <source>
        <dbReference type="ARBA" id="ARBA00023004"/>
    </source>
</evidence>
<evidence type="ECO:0000256" key="10">
    <source>
        <dbReference type="ARBA" id="ARBA00023077"/>
    </source>
</evidence>
<keyword evidence="9" id="KW-0406">Ion transport</keyword>
<keyword evidence="7 15" id="KW-0732">Signal</keyword>
<evidence type="ECO:0000256" key="9">
    <source>
        <dbReference type="ARBA" id="ARBA00023065"/>
    </source>
</evidence>
<evidence type="ECO:0000259" key="17">
    <source>
        <dbReference type="Pfam" id="PF07715"/>
    </source>
</evidence>
<comment type="similarity">
    <text evidence="2 14">Belongs to the TonB-dependent receptor family.</text>
</comment>
<dbReference type="Pfam" id="PF07715">
    <property type="entry name" value="Plug"/>
    <property type="match status" value="1"/>
</dbReference>
<evidence type="ECO:0000256" key="14">
    <source>
        <dbReference type="RuleBase" id="RU003357"/>
    </source>
</evidence>
<dbReference type="Pfam" id="PF00593">
    <property type="entry name" value="TonB_dep_Rec_b-barrel"/>
    <property type="match status" value="1"/>
</dbReference>
<dbReference type="InterPro" id="IPR000531">
    <property type="entry name" value="Beta-barrel_TonB"/>
</dbReference>
<gene>
    <name evidence="18" type="ORF">ACFOPH_25020</name>
</gene>
<proteinExistence type="inferred from homology"/>
<dbReference type="Gene3D" id="2.170.130.10">
    <property type="entry name" value="TonB-dependent receptor, plug domain"/>
    <property type="match status" value="1"/>
</dbReference>
<dbReference type="InterPro" id="IPR012910">
    <property type="entry name" value="Plug_dom"/>
</dbReference>
<keyword evidence="11 14" id="KW-0472">Membrane</keyword>
<comment type="subcellular location">
    <subcellularLocation>
        <location evidence="1">Cell outer membrane</location>
        <topology evidence="1">Multi-pass membrane protein</topology>
    </subcellularLocation>
</comment>
<keyword evidence="3" id="KW-0813">Transport</keyword>
<evidence type="ECO:0000256" key="7">
    <source>
        <dbReference type="ARBA" id="ARBA00022729"/>
    </source>
</evidence>
<dbReference type="InterPro" id="IPR037066">
    <property type="entry name" value="Plug_dom_sf"/>
</dbReference>
<dbReference type="InterPro" id="IPR036942">
    <property type="entry name" value="Beta-barrel_TonB_sf"/>
</dbReference>
<feature type="domain" description="TonB-dependent receptor plug" evidence="17">
    <location>
        <begin position="67"/>
        <end position="165"/>
    </location>
</feature>
<feature type="domain" description="TonB-dependent receptor-like beta-barrel" evidence="16">
    <location>
        <begin position="299"/>
        <end position="762"/>
    </location>
</feature>
<organism evidence="18 19">
    <name type="scientific">Massilia haematophila</name>
    <dbReference type="NCBI Taxonomy" id="457923"/>
    <lineage>
        <taxon>Bacteria</taxon>
        <taxon>Pseudomonadati</taxon>
        <taxon>Pseudomonadota</taxon>
        <taxon>Betaproteobacteria</taxon>
        <taxon>Burkholderiales</taxon>
        <taxon>Oxalobacteraceae</taxon>
        <taxon>Telluria group</taxon>
        <taxon>Massilia</taxon>
    </lineage>
</organism>
<dbReference type="EMBL" id="JBHRVV010000002">
    <property type="protein sequence ID" value="MFC3461476.1"/>
    <property type="molecule type" value="Genomic_DNA"/>
</dbReference>
<keyword evidence="4" id="KW-1134">Transmembrane beta strand</keyword>
<evidence type="ECO:0000259" key="16">
    <source>
        <dbReference type="Pfam" id="PF00593"/>
    </source>
</evidence>
<evidence type="ECO:0000256" key="12">
    <source>
        <dbReference type="ARBA" id="ARBA00023170"/>
    </source>
</evidence>
<dbReference type="PANTHER" id="PTHR32552">
    <property type="entry name" value="FERRICHROME IRON RECEPTOR-RELATED"/>
    <property type="match status" value="1"/>
</dbReference>
<feature type="signal peptide" evidence="15">
    <location>
        <begin position="1"/>
        <end position="29"/>
    </location>
</feature>
<accession>A0ABV7PV96</accession>
<keyword evidence="12 18" id="KW-0675">Receptor</keyword>
<protein>
    <submittedName>
        <fullName evidence="18">TonB-dependent receptor</fullName>
    </submittedName>
</protein>
<evidence type="ECO:0000256" key="4">
    <source>
        <dbReference type="ARBA" id="ARBA00022452"/>
    </source>
</evidence>
<evidence type="ECO:0000256" key="11">
    <source>
        <dbReference type="ARBA" id="ARBA00023136"/>
    </source>
</evidence>
<evidence type="ECO:0000256" key="3">
    <source>
        <dbReference type="ARBA" id="ARBA00022448"/>
    </source>
</evidence>
<evidence type="ECO:0000313" key="19">
    <source>
        <dbReference type="Proteomes" id="UP001595665"/>
    </source>
</evidence>
<dbReference type="SUPFAM" id="SSF56935">
    <property type="entry name" value="Porins"/>
    <property type="match status" value="1"/>
</dbReference>
<dbReference type="RefSeq" id="WP_379738089.1">
    <property type="nucleotide sequence ID" value="NZ_JBHRVV010000002.1"/>
</dbReference>
<keyword evidence="8" id="KW-0408">Iron</keyword>
<keyword evidence="5" id="KW-0410">Iron transport</keyword>
<reference evidence="19" key="1">
    <citation type="journal article" date="2019" name="Int. J. Syst. Evol. Microbiol.">
        <title>The Global Catalogue of Microorganisms (GCM) 10K type strain sequencing project: providing services to taxonomists for standard genome sequencing and annotation.</title>
        <authorList>
            <consortium name="The Broad Institute Genomics Platform"/>
            <consortium name="The Broad Institute Genome Sequencing Center for Infectious Disease"/>
            <person name="Wu L."/>
            <person name="Ma J."/>
        </authorList>
    </citation>
    <scope>NUCLEOTIDE SEQUENCE [LARGE SCALE GENOMIC DNA]</scope>
    <source>
        <strain evidence="19">CCM 7480</strain>
    </source>
</reference>
<name>A0ABV7PV96_9BURK</name>
<dbReference type="Gene3D" id="2.40.170.20">
    <property type="entry name" value="TonB-dependent receptor, beta-barrel domain"/>
    <property type="match status" value="1"/>
</dbReference>
<evidence type="ECO:0000256" key="1">
    <source>
        <dbReference type="ARBA" id="ARBA00004571"/>
    </source>
</evidence>
<evidence type="ECO:0000256" key="6">
    <source>
        <dbReference type="ARBA" id="ARBA00022692"/>
    </source>
</evidence>
<evidence type="ECO:0000313" key="18">
    <source>
        <dbReference type="EMBL" id="MFC3461476.1"/>
    </source>
</evidence>
<evidence type="ECO:0000256" key="5">
    <source>
        <dbReference type="ARBA" id="ARBA00022496"/>
    </source>
</evidence>
<feature type="chain" id="PRO_5046437967" evidence="15">
    <location>
        <begin position="30"/>
        <end position="798"/>
    </location>
</feature>
<evidence type="ECO:0000256" key="13">
    <source>
        <dbReference type="ARBA" id="ARBA00023237"/>
    </source>
</evidence>
<keyword evidence="19" id="KW-1185">Reference proteome</keyword>
<dbReference type="InterPro" id="IPR039426">
    <property type="entry name" value="TonB-dep_rcpt-like"/>
</dbReference>